<dbReference type="Proteomes" id="UP001596298">
    <property type="component" value="Unassembled WGS sequence"/>
</dbReference>
<dbReference type="InterPro" id="IPR051908">
    <property type="entry name" value="Ribosomal_N-acetyltransferase"/>
</dbReference>
<name>A0ABW2ACX7_9MICO</name>
<dbReference type="PROSITE" id="PS51186">
    <property type="entry name" value="GNAT"/>
    <property type="match status" value="1"/>
</dbReference>
<keyword evidence="2" id="KW-0808">Transferase</keyword>
<reference evidence="3" key="1">
    <citation type="journal article" date="2019" name="Int. J. Syst. Evol. Microbiol.">
        <title>The Global Catalogue of Microorganisms (GCM) 10K type strain sequencing project: providing services to taxonomists for standard genome sequencing and annotation.</title>
        <authorList>
            <consortium name="The Broad Institute Genomics Platform"/>
            <consortium name="The Broad Institute Genome Sequencing Center for Infectious Disease"/>
            <person name="Wu L."/>
            <person name="Ma J."/>
        </authorList>
    </citation>
    <scope>NUCLEOTIDE SEQUENCE [LARGE SCALE GENOMIC DNA]</scope>
    <source>
        <strain evidence="3">CCUG 58127</strain>
    </source>
</reference>
<accession>A0ABW2ACX7</accession>
<evidence type="ECO:0000313" key="3">
    <source>
        <dbReference type="Proteomes" id="UP001596298"/>
    </source>
</evidence>
<protein>
    <submittedName>
        <fullName evidence="2">GNAT family N-acetyltransferase</fullName>
        <ecNumber evidence="2">2.3.-.-</ecNumber>
    </submittedName>
</protein>
<organism evidence="2 3">
    <name type="scientific">Flexivirga alba</name>
    <dbReference type="NCBI Taxonomy" id="702742"/>
    <lineage>
        <taxon>Bacteria</taxon>
        <taxon>Bacillati</taxon>
        <taxon>Actinomycetota</taxon>
        <taxon>Actinomycetes</taxon>
        <taxon>Micrococcales</taxon>
        <taxon>Dermacoccaceae</taxon>
        <taxon>Flexivirga</taxon>
    </lineage>
</organism>
<keyword evidence="3" id="KW-1185">Reference proteome</keyword>
<dbReference type="Pfam" id="PF13302">
    <property type="entry name" value="Acetyltransf_3"/>
    <property type="match status" value="1"/>
</dbReference>
<proteinExistence type="predicted"/>
<dbReference type="SUPFAM" id="SSF55729">
    <property type="entry name" value="Acyl-CoA N-acyltransferases (Nat)"/>
    <property type="match status" value="1"/>
</dbReference>
<feature type="domain" description="N-acetyltransferase" evidence="1">
    <location>
        <begin position="7"/>
        <end position="170"/>
    </location>
</feature>
<gene>
    <name evidence="2" type="ORF">ACFQDH_04385</name>
</gene>
<dbReference type="EMBL" id="JBHSWH010000001">
    <property type="protein sequence ID" value="MFC6704524.1"/>
    <property type="molecule type" value="Genomic_DNA"/>
</dbReference>
<comment type="caution">
    <text evidence="2">The sequence shown here is derived from an EMBL/GenBank/DDBJ whole genome shotgun (WGS) entry which is preliminary data.</text>
</comment>
<dbReference type="RefSeq" id="WP_382398834.1">
    <property type="nucleotide sequence ID" value="NZ_JBHSWH010000001.1"/>
</dbReference>
<evidence type="ECO:0000313" key="2">
    <source>
        <dbReference type="EMBL" id="MFC6704524.1"/>
    </source>
</evidence>
<keyword evidence="2" id="KW-0012">Acyltransferase</keyword>
<evidence type="ECO:0000259" key="1">
    <source>
        <dbReference type="PROSITE" id="PS51186"/>
    </source>
</evidence>
<dbReference type="PANTHER" id="PTHR43441:SF2">
    <property type="entry name" value="FAMILY ACETYLTRANSFERASE, PUTATIVE (AFU_ORTHOLOGUE AFUA_7G00850)-RELATED"/>
    <property type="match status" value="1"/>
</dbReference>
<dbReference type="InterPro" id="IPR000182">
    <property type="entry name" value="GNAT_dom"/>
</dbReference>
<dbReference type="GO" id="GO:0016746">
    <property type="term" value="F:acyltransferase activity"/>
    <property type="evidence" value="ECO:0007669"/>
    <property type="project" value="UniProtKB-KW"/>
</dbReference>
<dbReference type="Gene3D" id="3.40.630.30">
    <property type="match status" value="1"/>
</dbReference>
<dbReference type="InterPro" id="IPR016181">
    <property type="entry name" value="Acyl_CoA_acyltransferase"/>
</dbReference>
<dbReference type="CDD" id="cd04301">
    <property type="entry name" value="NAT_SF"/>
    <property type="match status" value="1"/>
</dbReference>
<sequence>MLVGEHVVLRARQSEDVAILHEELYDDVPTRVRADTRGWTPVGSEHSPYSVHEGSADAAEFSVVERAGGQLAGEAILWEIDPHNRSAHAGLALRPGFRGRGLAEDTLRVLVDYAFSIRGLHRVQLEVVSDNKPMLAAARRVGFEQDGVLRESVWVNGSFADQVVLSRLAAR</sequence>
<dbReference type="EC" id="2.3.-.-" evidence="2"/>
<dbReference type="PANTHER" id="PTHR43441">
    <property type="entry name" value="RIBOSOMAL-PROTEIN-SERINE ACETYLTRANSFERASE"/>
    <property type="match status" value="1"/>
</dbReference>